<dbReference type="PANTHER" id="PTHR35546:SF134">
    <property type="entry name" value="F-BOX ASSOCIATED DOMAIN-CONTAINING PROTEIN"/>
    <property type="match status" value="1"/>
</dbReference>
<evidence type="ECO:0000313" key="2">
    <source>
        <dbReference type="EMBL" id="KAL0453398.1"/>
    </source>
</evidence>
<dbReference type="InterPro" id="IPR013187">
    <property type="entry name" value="F-box-assoc_dom_typ3"/>
</dbReference>
<sequence>MNYKRTSSPSSAAVVAGNHDVLMEIFLNLSAKSLIRFQTLNKHRNSETATPSFRHLHSLRHPHGTSGPQHAFLLRATTTSQLYTCHPTVKKLIPFRFRFPYVKILQSYNGLLLLECKNRPHGRKNYYVCNPTTMQSKNLFGSDEHRVRSFSGLFLAFDPSKSPHYKVICLTPTGPGRHEHEHRVAIYDSETHTWKQCGKSYINHGNLCNGIYWNNGIYFVRLKSSSFRFCPQDHVQRWLDKPPIPSAFAGKNGTDMISLLGMIRGDWEEDSLLLLHVPGKIMVYRFCDEVFEVLVDFKGEYYFQEGDQLQFGFKDAHQFVHTLTPV</sequence>
<protein>
    <submittedName>
        <fullName evidence="2">F-box protein</fullName>
    </submittedName>
</protein>
<dbReference type="AlphaFoldDB" id="A0AAW2XID0"/>
<reference evidence="2" key="1">
    <citation type="submission" date="2020-06" db="EMBL/GenBank/DDBJ databases">
        <authorList>
            <person name="Li T."/>
            <person name="Hu X."/>
            <person name="Zhang T."/>
            <person name="Song X."/>
            <person name="Zhang H."/>
            <person name="Dai N."/>
            <person name="Sheng W."/>
            <person name="Hou X."/>
            <person name="Wei L."/>
        </authorList>
    </citation>
    <scope>NUCLEOTIDE SEQUENCE</scope>
    <source>
        <strain evidence="2">KEN1</strain>
        <tissue evidence="2">Leaf</tissue>
    </source>
</reference>
<dbReference type="EMBL" id="JACGWN010000004">
    <property type="protein sequence ID" value="KAL0453398.1"/>
    <property type="molecule type" value="Genomic_DNA"/>
</dbReference>
<accession>A0AAW2XID0</accession>
<feature type="domain" description="F-box associated beta-propeller type 3" evidence="1">
    <location>
        <begin position="93"/>
        <end position="221"/>
    </location>
</feature>
<reference evidence="2" key="2">
    <citation type="journal article" date="2024" name="Plant">
        <title>Genomic evolution and insights into agronomic trait innovations of Sesamum species.</title>
        <authorList>
            <person name="Miao H."/>
            <person name="Wang L."/>
            <person name="Qu L."/>
            <person name="Liu H."/>
            <person name="Sun Y."/>
            <person name="Le M."/>
            <person name="Wang Q."/>
            <person name="Wei S."/>
            <person name="Zheng Y."/>
            <person name="Lin W."/>
            <person name="Duan Y."/>
            <person name="Cao H."/>
            <person name="Xiong S."/>
            <person name="Wang X."/>
            <person name="Wei L."/>
            <person name="Li C."/>
            <person name="Ma Q."/>
            <person name="Ju M."/>
            <person name="Zhao R."/>
            <person name="Li G."/>
            <person name="Mu C."/>
            <person name="Tian Q."/>
            <person name="Mei H."/>
            <person name="Zhang T."/>
            <person name="Gao T."/>
            <person name="Zhang H."/>
        </authorList>
    </citation>
    <scope>NUCLEOTIDE SEQUENCE</scope>
    <source>
        <strain evidence="2">KEN1</strain>
    </source>
</reference>
<proteinExistence type="predicted"/>
<dbReference type="NCBIfam" id="TIGR01640">
    <property type="entry name" value="F_box_assoc_1"/>
    <property type="match status" value="1"/>
</dbReference>
<evidence type="ECO:0000259" key="1">
    <source>
        <dbReference type="Pfam" id="PF08268"/>
    </source>
</evidence>
<organism evidence="2">
    <name type="scientific">Sesamum latifolium</name>
    <dbReference type="NCBI Taxonomy" id="2727402"/>
    <lineage>
        <taxon>Eukaryota</taxon>
        <taxon>Viridiplantae</taxon>
        <taxon>Streptophyta</taxon>
        <taxon>Embryophyta</taxon>
        <taxon>Tracheophyta</taxon>
        <taxon>Spermatophyta</taxon>
        <taxon>Magnoliopsida</taxon>
        <taxon>eudicotyledons</taxon>
        <taxon>Gunneridae</taxon>
        <taxon>Pentapetalae</taxon>
        <taxon>asterids</taxon>
        <taxon>lamiids</taxon>
        <taxon>Lamiales</taxon>
        <taxon>Pedaliaceae</taxon>
        <taxon>Sesamum</taxon>
    </lineage>
</organism>
<comment type="caution">
    <text evidence="2">The sequence shown here is derived from an EMBL/GenBank/DDBJ whole genome shotgun (WGS) entry which is preliminary data.</text>
</comment>
<dbReference type="PANTHER" id="PTHR35546">
    <property type="entry name" value="F-BOX PROTEIN INTERACTION DOMAIN PROTEIN-RELATED"/>
    <property type="match status" value="1"/>
</dbReference>
<gene>
    <name evidence="2" type="ORF">Slati_1317900</name>
</gene>
<dbReference type="Pfam" id="PF08268">
    <property type="entry name" value="FBA_3"/>
    <property type="match status" value="1"/>
</dbReference>
<dbReference type="InterPro" id="IPR055290">
    <property type="entry name" value="At3g26010-like"/>
</dbReference>
<dbReference type="InterPro" id="IPR017451">
    <property type="entry name" value="F-box-assoc_interact_dom"/>
</dbReference>
<name>A0AAW2XID0_9LAMI</name>